<accession>A0A443PZ82</accession>
<dbReference type="GO" id="GO:0006417">
    <property type="term" value="P:regulation of translation"/>
    <property type="evidence" value="ECO:0007669"/>
    <property type="project" value="TreeGrafter"/>
</dbReference>
<dbReference type="PANTHER" id="PTHR23346:SF7">
    <property type="entry name" value="STALLED RIBOSOME SENSOR GCN1"/>
    <property type="match status" value="1"/>
</dbReference>
<dbReference type="InterPro" id="IPR016024">
    <property type="entry name" value="ARM-type_fold"/>
</dbReference>
<evidence type="ECO:0000313" key="4">
    <source>
        <dbReference type="EMBL" id="RWR96048.1"/>
    </source>
</evidence>
<comment type="caution">
    <text evidence="4">The sequence shown here is derived from an EMBL/GenBank/DDBJ whole genome shotgun (WGS) entry which is preliminary data.</text>
</comment>
<dbReference type="AlphaFoldDB" id="A0A443PZ82"/>
<organism evidence="4 5">
    <name type="scientific">Cinnamomum micranthum f. kanehirae</name>
    <dbReference type="NCBI Taxonomy" id="337451"/>
    <lineage>
        <taxon>Eukaryota</taxon>
        <taxon>Viridiplantae</taxon>
        <taxon>Streptophyta</taxon>
        <taxon>Embryophyta</taxon>
        <taxon>Tracheophyta</taxon>
        <taxon>Spermatophyta</taxon>
        <taxon>Magnoliopsida</taxon>
        <taxon>Magnoliidae</taxon>
        <taxon>Laurales</taxon>
        <taxon>Lauraceae</taxon>
        <taxon>Cinnamomum</taxon>
    </lineage>
</organism>
<keyword evidence="4" id="KW-0808">Transferase</keyword>
<dbReference type="PANTHER" id="PTHR23346">
    <property type="entry name" value="TRANSLATIONAL ACTIVATOR GCN1-RELATED"/>
    <property type="match status" value="1"/>
</dbReference>
<keyword evidence="2" id="KW-0677">Repeat</keyword>
<dbReference type="GO" id="GO:0016301">
    <property type="term" value="F:kinase activity"/>
    <property type="evidence" value="ECO:0007669"/>
    <property type="project" value="UniProtKB-KW"/>
</dbReference>
<evidence type="ECO:0000259" key="3">
    <source>
        <dbReference type="Pfam" id="PF24993"/>
    </source>
</evidence>
<dbReference type="InterPro" id="IPR056810">
    <property type="entry name" value="GNC1-like_N"/>
</dbReference>
<keyword evidence="4" id="KW-0418">Kinase</keyword>
<dbReference type="GO" id="GO:0019887">
    <property type="term" value="F:protein kinase regulator activity"/>
    <property type="evidence" value="ECO:0007669"/>
    <property type="project" value="TreeGrafter"/>
</dbReference>
<dbReference type="SUPFAM" id="SSF48371">
    <property type="entry name" value="ARM repeat"/>
    <property type="match status" value="1"/>
</dbReference>
<dbReference type="STRING" id="337451.A0A443PZ82"/>
<dbReference type="EMBL" id="QPKB01000012">
    <property type="protein sequence ID" value="RWR96048.1"/>
    <property type="molecule type" value="Genomic_DNA"/>
</dbReference>
<name>A0A443PZ82_9MAGN</name>
<comment type="similarity">
    <text evidence="1">Belongs to the GCN1 family.</text>
</comment>
<dbReference type="InterPro" id="IPR011989">
    <property type="entry name" value="ARM-like"/>
</dbReference>
<sequence>MEQSIQVLTAVAREVSTSSTKQRIRIFRDDVSSVLQNPEMPVEVASFLVDIIFKTLFIYDDRASRKAVEDVMVKALADTNFMKSFAAGLVQAVEKQLKTKSPVGCYKLLKWSCLLLRWSQFTSVSKNAFIRIAASQASLLHILLHCSFRMRRACKQIFLHLFSESPDLYKMYTEELKESRISYGDGGELIWVLLDFSTRTSALYEQYKPLFLELYVKAVLNAKEKPTKILSDAFHPLFIRMVHEDFKTVVVPASVKMLKRNPEIVMESVGVLLKSVNLDLSKYAVELLSVVLPQARHADEGRRICSLAIVGCLAQNSSDPDALLAVFNAIKAVIGGSDGKLTSSYQRVGMINAVQELSKAPAGKSLNCIAPSICSFLISFYRDDGSEEVKLAVLSALALWANRSAEAVKPDVVSFISTGLKEKEALRRGHLRCLRVICKNPDTLTKLSPLLEPLVQLVKTGFTKATQRLDGIYALFSVAKIASTDTRGEEFLSKEKIWLLISQNEPSVVPISLASKLSNEDCVACMDLLEVLLVEYLDRMLESVSAKPLLQLILYLVCHSSWDVRRVAHEATKRITSVVPQLSEDLLSEFANWLSVIEERICILGKRFLSDAFHPLFIRMVHEDFKTVVFPASVEDAKNGTRDRDGISGVLLKSVNLDLSKYAVELLSVVLQGSPADEGRRICSCICWLFGPNSSDPDALLANGKLTSSYQRVGMINASARIVKGSAGKSLNCIAPSIYVASSFPFTGMMVNGSVDVSPSLLSLRSSNSFLLCFLIRNFDCNCHHVILKLGSEEVKLCSLVCLALWANRSAEAVKPDVLSPLLEPLVQLVKTGFTKATQRLDGIYALFSVAKIASTDTRGENCTDAQLPFLPSSEVLVKALLLISSTALVSGPNTCAKLIFCSHHPCIVGTSCRNAVWKVFPCLHK</sequence>
<feature type="domain" description="Stalled ribosome sensor GCN1-like N-terminal" evidence="3">
    <location>
        <begin position="208"/>
        <end position="341"/>
    </location>
</feature>
<dbReference type="GO" id="GO:0005829">
    <property type="term" value="C:cytosol"/>
    <property type="evidence" value="ECO:0007669"/>
    <property type="project" value="TreeGrafter"/>
</dbReference>
<proteinExistence type="inferred from homology"/>
<dbReference type="GO" id="GO:0034198">
    <property type="term" value="P:cellular response to amino acid starvation"/>
    <property type="evidence" value="ECO:0007669"/>
    <property type="project" value="TreeGrafter"/>
</dbReference>
<evidence type="ECO:0000256" key="1">
    <source>
        <dbReference type="ARBA" id="ARBA00007366"/>
    </source>
</evidence>
<protein>
    <submittedName>
        <fullName evidence="4">eIF-2-alpha kinase activator GCN1 isoform X2</fullName>
    </submittedName>
</protein>
<dbReference type="OrthoDB" id="5148094at2759"/>
<dbReference type="Pfam" id="PF24993">
    <property type="entry name" value="GNC1_N"/>
    <property type="match status" value="1"/>
</dbReference>
<evidence type="ECO:0000313" key="5">
    <source>
        <dbReference type="Proteomes" id="UP000283530"/>
    </source>
</evidence>
<keyword evidence="5" id="KW-1185">Reference proteome</keyword>
<gene>
    <name evidence="4" type="ORF">CKAN_02541300</name>
</gene>
<evidence type="ECO:0000256" key="2">
    <source>
        <dbReference type="ARBA" id="ARBA00022737"/>
    </source>
</evidence>
<dbReference type="Proteomes" id="UP000283530">
    <property type="component" value="Unassembled WGS sequence"/>
</dbReference>
<reference evidence="4 5" key="1">
    <citation type="journal article" date="2019" name="Nat. Plants">
        <title>Stout camphor tree genome fills gaps in understanding of flowering plant genome evolution.</title>
        <authorList>
            <person name="Chaw S.M."/>
            <person name="Liu Y.C."/>
            <person name="Wu Y.W."/>
            <person name="Wang H.Y."/>
            <person name="Lin C.I."/>
            <person name="Wu C.S."/>
            <person name="Ke H.M."/>
            <person name="Chang L.Y."/>
            <person name="Hsu C.Y."/>
            <person name="Yang H.T."/>
            <person name="Sudianto E."/>
            <person name="Hsu M.H."/>
            <person name="Wu K.P."/>
            <person name="Wang L.N."/>
            <person name="Leebens-Mack J.H."/>
            <person name="Tsai I.J."/>
        </authorList>
    </citation>
    <scope>NUCLEOTIDE SEQUENCE [LARGE SCALE GENOMIC DNA]</scope>
    <source>
        <strain evidence="5">cv. Chaw 1501</strain>
        <tissue evidence="4">Young leaves</tissue>
    </source>
</reference>
<dbReference type="Gene3D" id="1.25.10.10">
    <property type="entry name" value="Leucine-rich Repeat Variant"/>
    <property type="match status" value="1"/>
</dbReference>